<evidence type="ECO:0000259" key="8">
    <source>
        <dbReference type="Pfam" id="PF02826"/>
    </source>
</evidence>
<comment type="pathway">
    <text evidence="4">Amino-acid biosynthesis.</text>
</comment>
<evidence type="ECO:0008006" key="11">
    <source>
        <dbReference type="Google" id="ProtNLM"/>
    </source>
</evidence>
<dbReference type="GO" id="GO:0004617">
    <property type="term" value="F:phosphoglycerate dehydrogenase activity"/>
    <property type="evidence" value="ECO:0007669"/>
    <property type="project" value="UniProtKB-ARBA"/>
</dbReference>
<dbReference type="GO" id="GO:0006564">
    <property type="term" value="P:L-serine biosynthetic process"/>
    <property type="evidence" value="ECO:0007669"/>
    <property type="project" value="UniProtKB-ARBA"/>
</dbReference>
<dbReference type="PANTHER" id="PTHR43761:SF1">
    <property type="entry name" value="D-ISOMER SPECIFIC 2-HYDROXYACID DEHYDROGENASE CATALYTIC DOMAIN-CONTAINING PROTEIN-RELATED"/>
    <property type="match status" value="1"/>
</dbReference>
<organism evidence="9 10">
    <name type="scientific">Smittium simulii</name>
    <dbReference type="NCBI Taxonomy" id="133385"/>
    <lineage>
        <taxon>Eukaryota</taxon>
        <taxon>Fungi</taxon>
        <taxon>Fungi incertae sedis</taxon>
        <taxon>Zoopagomycota</taxon>
        <taxon>Kickxellomycotina</taxon>
        <taxon>Harpellomycetes</taxon>
        <taxon>Harpellales</taxon>
        <taxon>Legeriomycetaceae</taxon>
        <taxon>Smittium</taxon>
    </lineage>
</organism>
<feature type="domain" description="D-isomer specific 2-hydroxyacid dehydrogenase catalytic" evidence="7">
    <location>
        <begin position="38"/>
        <end position="350"/>
    </location>
</feature>
<feature type="domain" description="D-isomer specific 2-hydroxyacid dehydrogenase NAD-binding" evidence="8">
    <location>
        <begin position="142"/>
        <end position="318"/>
    </location>
</feature>
<dbReference type="Proteomes" id="UP000245383">
    <property type="component" value="Unassembled WGS sequence"/>
</dbReference>
<protein>
    <recommendedName>
        <fullName evidence="11">Phosphoglycerate dehydrogenase</fullName>
    </recommendedName>
</protein>
<dbReference type="PROSITE" id="PS00065">
    <property type="entry name" value="D_2_HYDROXYACID_DH_1"/>
    <property type="match status" value="1"/>
</dbReference>
<evidence type="ECO:0000256" key="2">
    <source>
        <dbReference type="ARBA" id="ARBA00023002"/>
    </source>
</evidence>
<dbReference type="Pfam" id="PF02826">
    <property type="entry name" value="2-Hacid_dh_C"/>
    <property type="match status" value="1"/>
</dbReference>
<evidence type="ECO:0000313" key="9">
    <source>
        <dbReference type="EMBL" id="PVU92096.1"/>
    </source>
</evidence>
<reference evidence="9 10" key="1">
    <citation type="journal article" date="2018" name="MBio">
        <title>Comparative Genomics Reveals the Core Gene Toolbox for the Fungus-Insect Symbiosis.</title>
        <authorList>
            <person name="Wang Y."/>
            <person name="Stata M."/>
            <person name="Wang W."/>
            <person name="Stajich J.E."/>
            <person name="White M.M."/>
            <person name="Moncalvo J.M."/>
        </authorList>
    </citation>
    <scope>NUCLEOTIDE SEQUENCE [LARGE SCALE GENOMIC DNA]</scope>
    <source>
        <strain evidence="9 10">SWE-8-4</strain>
    </source>
</reference>
<dbReference type="InterPro" id="IPR029752">
    <property type="entry name" value="D-isomer_DH_CS1"/>
</dbReference>
<evidence type="ECO:0000256" key="6">
    <source>
        <dbReference type="SAM" id="MobiDB-lite"/>
    </source>
</evidence>
<dbReference type="PANTHER" id="PTHR43761">
    <property type="entry name" value="D-ISOMER SPECIFIC 2-HYDROXYACID DEHYDROGENASE FAMILY PROTEIN (AFU_ORTHOLOGUE AFUA_1G13630)"/>
    <property type="match status" value="1"/>
</dbReference>
<dbReference type="Gene3D" id="3.40.50.720">
    <property type="entry name" value="NAD(P)-binding Rossmann-like Domain"/>
    <property type="match status" value="2"/>
</dbReference>
<keyword evidence="3" id="KW-0520">NAD</keyword>
<dbReference type="InterPro" id="IPR045865">
    <property type="entry name" value="ACT-like_dom_sf"/>
</dbReference>
<dbReference type="GO" id="GO:0051287">
    <property type="term" value="F:NAD binding"/>
    <property type="evidence" value="ECO:0007669"/>
    <property type="project" value="InterPro"/>
</dbReference>
<dbReference type="STRING" id="133385.A0A2T9YIB9"/>
<dbReference type="NCBIfam" id="NF008759">
    <property type="entry name" value="PRK11790.1"/>
    <property type="match status" value="1"/>
</dbReference>
<dbReference type="Gene3D" id="3.30.70.260">
    <property type="match status" value="1"/>
</dbReference>
<dbReference type="CDD" id="cd12176">
    <property type="entry name" value="PGDH_3"/>
    <property type="match status" value="1"/>
</dbReference>
<comment type="similarity">
    <text evidence="1 5">Belongs to the D-isomer specific 2-hydroxyacid dehydrogenase family.</text>
</comment>
<dbReference type="SUPFAM" id="SSF52283">
    <property type="entry name" value="Formate/glycerate dehydrogenase catalytic domain-like"/>
    <property type="match status" value="1"/>
</dbReference>
<evidence type="ECO:0000256" key="1">
    <source>
        <dbReference type="ARBA" id="ARBA00005854"/>
    </source>
</evidence>
<sequence length="438" mass="47543">MSTSGQQTPTIKSRRSSFNSREPLTRRLQPVNTGSIKVLLLEGISQKAVSIIESAGYQIETIARSLSEQELIEKIKDVHAIGIRSKTKLTKAVLEHAEKLIVIGCFCIGTNQVDLDFATEKGIAVFNSPFSNSRSVAELVIAEIIALSRKLGDNIKETSQGIWNKAAKNCHEIRGKVLGIIGYGHIGTQLSVIAESLGMRVIWYDVLPVMPLGTSRSVDSLNSLLEISDFVSIHVPETPDTINMIKEAQISRMKKGAMLINASRGTVVDIPALANALNSGHLGGAAVDVFPVEPFKNGKFFESELIGCPNTILTPHIGGSTEEAQSMIGVEVSNAVVNFINLGTSSNAVNFPECDLKALPITDIKTLRIVNIHQNVPGVLLQINSIIGKYNVTKQVSDSRGDVAYFMADITLDDSEAIDRIYKDIIGMSENIMTRVLF</sequence>
<dbReference type="SUPFAM" id="SSF55021">
    <property type="entry name" value="ACT-like"/>
    <property type="match status" value="1"/>
</dbReference>
<keyword evidence="2 5" id="KW-0560">Oxidoreductase</keyword>
<dbReference type="InterPro" id="IPR006140">
    <property type="entry name" value="D-isomer_DH_NAD-bd"/>
</dbReference>
<accession>A0A2T9YIB9</accession>
<feature type="compositionally biased region" description="Polar residues" evidence="6">
    <location>
        <begin position="1"/>
        <end position="22"/>
    </location>
</feature>
<evidence type="ECO:0000259" key="7">
    <source>
        <dbReference type="Pfam" id="PF00389"/>
    </source>
</evidence>
<gene>
    <name evidence="9" type="ORF">BB561_004047</name>
</gene>
<feature type="region of interest" description="Disordered" evidence="6">
    <location>
        <begin position="1"/>
        <end position="24"/>
    </location>
</feature>
<evidence type="ECO:0000256" key="5">
    <source>
        <dbReference type="RuleBase" id="RU003719"/>
    </source>
</evidence>
<proteinExistence type="inferred from homology"/>
<dbReference type="SUPFAM" id="SSF51735">
    <property type="entry name" value="NAD(P)-binding Rossmann-fold domains"/>
    <property type="match status" value="1"/>
</dbReference>
<dbReference type="GO" id="GO:0047545">
    <property type="term" value="F:(S)-2-hydroxyglutarate dehydrogenase activity"/>
    <property type="evidence" value="ECO:0007669"/>
    <property type="project" value="UniProtKB-ARBA"/>
</dbReference>
<name>A0A2T9YIB9_9FUNG</name>
<dbReference type="PROSITE" id="PS00671">
    <property type="entry name" value="D_2_HYDROXYACID_DH_3"/>
    <property type="match status" value="1"/>
</dbReference>
<comment type="caution">
    <text evidence="9">The sequence shown here is derived from an EMBL/GenBank/DDBJ whole genome shotgun (WGS) entry which is preliminary data.</text>
</comment>
<evidence type="ECO:0000256" key="4">
    <source>
        <dbReference type="ARBA" id="ARBA00029440"/>
    </source>
</evidence>
<dbReference type="EMBL" id="MBFR01000175">
    <property type="protein sequence ID" value="PVU92096.1"/>
    <property type="molecule type" value="Genomic_DNA"/>
</dbReference>
<dbReference type="InterPro" id="IPR029753">
    <property type="entry name" value="D-isomer_DH_CS"/>
</dbReference>
<dbReference type="FunFam" id="3.40.50.720:FF:000041">
    <property type="entry name" value="D-3-phosphoglycerate dehydrogenase"/>
    <property type="match status" value="1"/>
</dbReference>
<dbReference type="InterPro" id="IPR006139">
    <property type="entry name" value="D-isomer_2_OHA_DH_cat_dom"/>
</dbReference>
<dbReference type="InterPro" id="IPR050418">
    <property type="entry name" value="D-iso_2-hydroxyacid_DH_PdxB"/>
</dbReference>
<dbReference type="AlphaFoldDB" id="A0A2T9YIB9"/>
<dbReference type="OrthoDB" id="418179at2759"/>
<dbReference type="Pfam" id="PF00389">
    <property type="entry name" value="2-Hacid_dh"/>
    <property type="match status" value="1"/>
</dbReference>
<keyword evidence="10" id="KW-1185">Reference proteome</keyword>
<evidence type="ECO:0000256" key="3">
    <source>
        <dbReference type="ARBA" id="ARBA00023027"/>
    </source>
</evidence>
<dbReference type="InterPro" id="IPR036291">
    <property type="entry name" value="NAD(P)-bd_dom_sf"/>
</dbReference>
<evidence type="ECO:0000313" key="10">
    <source>
        <dbReference type="Proteomes" id="UP000245383"/>
    </source>
</evidence>